<protein>
    <recommendedName>
        <fullName evidence="7">Enoyl reductase (ER) domain-containing protein</fullName>
    </recommendedName>
</protein>
<evidence type="ECO:0000256" key="3">
    <source>
        <dbReference type="ARBA" id="ARBA00022833"/>
    </source>
</evidence>
<dbReference type="PROSITE" id="PS00059">
    <property type="entry name" value="ADH_ZINC"/>
    <property type="match status" value="1"/>
</dbReference>
<evidence type="ECO:0000259" key="7">
    <source>
        <dbReference type="SMART" id="SM00829"/>
    </source>
</evidence>
<dbReference type="Gene3D" id="3.90.180.10">
    <property type="entry name" value="Medium-chain alcohol dehydrogenases, catalytic domain"/>
    <property type="match status" value="1"/>
</dbReference>
<dbReference type="Proteomes" id="UP001150941">
    <property type="component" value="Unassembled WGS sequence"/>
</dbReference>
<keyword evidence="5" id="KW-0520">NAD</keyword>
<keyword evidence="3 6" id="KW-0862">Zinc</keyword>
<comment type="similarity">
    <text evidence="6">Belongs to the zinc-containing alcohol dehydrogenase family.</text>
</comment>
<dbReference type="CDD" id="cd08278">
    <property type="entry name" value="benzyl_alcohol_DH"/>
    <property type="match status" value="1"/>
</dbReference>
<proteinExistence type="inferred from homology"/>
<dbReference type="InterPro" id="IPR020843">
    <property type="entry name" value="ER"/>
</dbReference>
<dbReference type="PANTHER" id="PTHR43880:SF12">
    <property type="entry name" value="ALCOHOL DEHYDROGENASE CLASS-3"/>
    <property type="match status" value="1"/>
</dbReference>
<dbReference type="Gene3D" id="3.40.50.720">
    <property type="entry name" value="NAD(P)-binding Rossmann-like Domain"/>
    <property type="match status" value="1"/>
</dbReference>
<dbReference type="SMART" id="SM00829">
    <property type="entry name" value="PKS_ER"/>
    <property type="match status" value="1"/>
</dbReference>
<dbReference type="AlphaFoldDB" id="A0A9W9N838"/>
<evidence type="ECO:0000256" key="4">
    <source>
        <dbReference type="ARBA" id="ARBA00023002"/>
    </source>
</evidence>
<evidence type="ECO:0000313" key="8">
    <source>
        <dbReference type="EMBL" id="KAJ5214990.1"/>
    </source>
</evidence>
<sequence length="374" mass="39002">MAAPRDIHTKAFVVPALGSPFVLKDVILDEVRQDEVLVDMKYTGICHTDIVVQTGGMPIGSYPAVLGHEGAGIVQSVGSGVKSVAVGDTVLLSFHTCGHCKACEADECGSCPGATEINFLKNARSGSDTRSPIRLADGTPSSLSKMAVVTEKSVVKVDARPDELKYLPPLGCGYLTGAGTVLNVLKPQQDESIMIIGMGAVGLAALMAAKALGVQRIIAVDLLDTKLQLASALGATDVINTAQSVGLETTVKNSMASGVNFVLDTTGVGMLLEASVKCLAHAGTLALVGVPSSQTNLSINALDLLVSCKRIIGVIEGRSNPHVLIPQLFQMFREGKMPIDRLAEIYPAQSLHIALQDLKSGQVSAPSTQYVSTS</sequence>
<keyword evidence="9" id="KW-1185">Reference proteome</keyword>
<dbReference type="OrthoDB" id="1560166at2759"/>
<accession>A0A9W9N838</accession>
<dbReference type="SUPFAM" id="SSF50129">
    <property type="entry name" value="GroES-like"/>
    <property type="match status" value="1"/>
</dbReference>
<name>A0A9W9N838_9EURO</name>
<keyword evidence="2 6" id="KW-0479">Metal-binding</keyword>
<dbReference type="PANTHER" id="PTHR43880">
    <property type="entry name" value="ALCOHOL DEHYDROGENASE"/>
    <property type="match status" value="1"/>
</dbReference>
<evidence type="ECO:0000256" key="1">
    <source>
        <dbReference type="ARBA" id="ARBA00001947"/>
    </source>
</evidence>
<dbReference type="InterPro" id="IPR013154">
    <property type="entry name" value="ADH-like_N"/>
</dbReference>
<dbReference type="InterPro" id="IPR013149">
    <property type="entry name" value="ADH-like_C"/>
</dbReference>
<evidence type="ECO:0000313" key="9">
    <source>
        <dbReference type="Proteomes" id="UP001150941"/>
    </source>
</evidence>
<organism evidence="8 9">
    <name type="scientific">Penicillium chermesinum</name>
    <dbReference type="NCBI Taxonomy" id="63820"/>
    <lineage>
        <taxon>Eukaryota</taxon>
        <taxon>Fungi</taxon>
        <taxon>Dikarya</taxon>
        <taxon>Ascomycota</taxon>
        <taxon>Pezizomycotina</taxon>
        <taxon>Eurotiomycetes</taxon>
        <taxon>Eurotiomycetidae</taxon>
        <taxon>Eurotiales</taxon>
        <taxon>Aspergillaceae</taxon>
        <taxon>Penicillium</taxon>
    </lineage>
</organism>
<comment type="cofactor">
    <cofactor evidence="1 6">
        <name>Zn(2+)</name>
        <dbReference type="ChEBI" id="CHEBI:29105"/>
    </cofactor>
</comment>
<feature type="domain" description="Enoyl reductase (ER)" evidence="7">
    <location>
        <begin position="18"/>
        <end position="363"/>
    </location>
</feature>
<dbReference type="SUPFAM" id="SSF51735">
    <property type="entry name" value="NAD(P)-binding Rossmann-fold domains"/>
    <property type="match status" value="1"/>
</dbReference>
<gene>
    <name evidence="8" type="ORF">N7468_010669</name>
</gene>
<dbReference type="GO" id="GO:0008270">
    <property type="term" value="F:zinc ion binding"/>
    <property type="evidence" value="ECO:0007669"/>
    <property type="project" value="InterPro"/>
</dbReference>
<dbReference type="Pfam" id="PF00107">
    <property type="entry name" value="ADH_zinc_N"/>
    <property type="match status" value="1"/>
</dbReference>
<dbReference type="InterPro" id="IPR002328">
    <property type="entry name" value="ADH_Zn_CS"/>
</dbReference>
<dbReference type="GeneID" id="83207268"/>
<dbReference type="GO" id="GO:0005829">
    <property type="term" value="C:cytosol"/>
    <property type="evidence" value="ECO:0007669"/>
    <property type="project" value="TreeGrafter"/>
</dbReference>
<keyword evidence="4" id="KW-0560">Oxidoreductase</keyword>
<evidence type="ECO:0000256" key="5">
    <source>
        <dbReference type="ARBA" id="ARBA00023027"/>
    </source>
</evidence>
<reference evidence="8" key="1">
    <citation type="submission" date="2022-11" db="EMBL/GenBank/DDBJ databases">
        <authorList>
            <person name="Petersen C."/>
        </authorList>
    </citation>
    <scope>NUCLEOTIDE SEQUENCE</scope>
    <source>
        <strain evidence="8">IBT 19713</strain>
    </source>
</reference>
<dbReference type="Pfam" id="PF08240">
    <property type="entry name" value="ADH_N"/>
    <property type="match status" value="1"/>
</dbReference>
<evidence type="ECO:0000256" key="6">
    <source>
        <dbReference type="RuleBase" id="RU361277"/>
    </source>
</evidence>
<dbReference type="InterPro" id="IPR011032">
    <property type="entry name" value="GroES-like_sf"/>
</dbReference>
<dbReference type="FunFam" id="3.40.50.720:FF:000003">
    <property type="entry name" value="S-(hydroxymethyl)glutathione dehydrogenase"/>
    <property type="match status" value="1"/>
</dbReference>
<dbReference type="GO" id="GO:0046294">
    <property type="term" value="P:formaldehyde catabolic process"/>
    <property type="evidence" value="ECO:0007669"/>
    <property type="project" value="TreeGrafter"/>
</dbReference>
<dbReference type="RefSeq" id="XP_058325487.1">
    <property type="nucleotide sequence ID" value="XM_058479964.1"/>
</dbReference>
<comment type="caution">
    <text evidence="8">The sequence shown here is derived from an EMBL/GenBank/DDBJ whole genome shotgun (WGS) entry which is preliminary data.</text>
</comment>
<reference evidence="8" key="2">
    <citation type="journal article" date="2023" name="IMA Fungus">
        <title>Comparative genomic study of the Penicillium genus elucidates a diverse pangenome and 15 lateral gene transfer events.</title>
        <authorList>
            <person name="Petersen C."/>
            <person name="Sorensen T."/>
            <person name="Nielsen M.R."/>
            <person name="Sondergaard T.E."/>
            <person name="Sorensen J.L."/>
            <person name="Fitzpatrick D.A."/>
            <person name="Frisvad J.C."/>
            <person name="Nielsen K.L."/>
        </authorList>
    </citation>
    <scope>NUCLEOTIDE SEQUENCE</scope>
    <source>
        <strain evidence="8">IBT 19713</strain>
    </source>
</reference>
<evidence type="ECO:0000256" key="2">
    <source>
        <dbReference type="ARBA" id="ARBA00022723"/>
    </source>
</evidence>
<dbReference type="EMBL" id="JAPQKS010000009">
    <property type="protein sequence ID" value="KAJ5214990.1"/>
    <property type="molecule type" value="Genomic_DNA"/>
</dbReference>
<dbReference type="InterPro" id="IPR036291">
    <property type="entry name" value="NAD(P)-bd_dom_sf"/>
</dbReference>
<dbReference type="GO" id="GO:0051903">
    <property type="term" value="F:S-(hydroxymethyl)glutathione dehydrogenase [NAD(P)+] activity"/>
    <property type="evidence" value="ECO:0007669"/>
    <property type="project" value="TreeGrafter"/>
</dbReference>